<evidence type="ECO:0000313" key="3">
    <source>
        <dbReference type="Proteomes" id="UP000198504"/>
    </source>
</evidence>
<feature type="transmembrane region" description="Helical" evidence="1">
    <location>
        <begin position="121"/>
        <end position="143"/>
    </location>
</feature>
<feature type="transmembrane region" description="Helical" evidence="1">
    <location>
        <begin position="90"/>
        <end position="109"/>
    </location>
</feature>
<name>A0A1H9ACI3_9ACTN</name>
<dbReference type="AlphaFoldDB" id="A0A1H9ACI3"/>
<reference evidence="3" key="1">
    <citation type="submission" date="2016-10" db="EMBL/GenBank/DDBJ databases">
        <authorList>
            <person name="Varghese N."/>
            <person name="Submissions S."/>
        </authorList>
    </citation>
    <scope>NUCLEOTIDE SEQUENCE [LARGE SCALE GENOMIC DNA]</scope>
    <source>
        <strain evidence="3">CGMCC 4.6856</strain>
    </source>
</reference>
<keyword evidence="1" id="KW-0812">Transmembrane</keyword>
<sequence>MPDLLPLAAEGFLDRLQSDWWRLAIVAAVAVTVLVVMVQAVRSKLAVAVATFGAAWVTWQLWNLVSGSRTPLISGEPSLGQLPEVYRGQGWPLVCAVVAIPVSIGIYVATAKTRENEAVPVWMRIVATLSVWFGLLLVLSFVVGATRSF</sequence>
<accession>A0A1H9ACI3</accession>
<evidence type="ECO:0000313" key="2">
    <source>
        <dbReference type="EMBL" id="SEP74143.1"/>
    </source>
</evidence>
<proteinExistence type="predicted"/>
<protein>
    <submittedName>
        <fullName evidence="2">Uncharacterized protein</fullName>
    </submittedName>
</protein>
<gene>
    <name evidence="2" type="ORF">SAMN05421756_101551</name>
</gene>
<dbReference type="EMBL" id="FOFA01000001">
    <property type="protein sequence ID" value="SEP74143.1"/>
    <property type="molecule type" value="Genomic_DNA"/>
</dbReference>
<dbReference type="RefSeq" id="WP_139209719.1">
    <property type="nucleotide sequence ID" value="NZ_FOFA01000001.1"/>
</dbReference>
<feature type="transmembrane region" description="Helical" evidence="1">
    <location>
        <begin position="20"/>
        <end position="38"/>
    </location>
</feature>
<keyword evidence="1" id="KW-0472">Membrane</keyword>
<keyword evidence="1" id="KW-1133">Transmembrane helix</keyword>
<keyword evidence="3" id="KW-1185">Reference proteome</keyword>
<dbReference type="Proteomes" id="UP000198504">
    <property type="component" value="Unassembled WGS sequence"/>
</dbReference>
<feature type="transmembrane region" description="Helical" evidence="1">
    <location>
        <begin position="45"/>
        <end position="62"/>
    </location>
</feature>
<evidence type="ECO:0000256" key="1">
    <source>
        <dbReference type="SAM" id="Phobius"/>
    </source>
</evidence>
<organism evidence="2 3">
    <name type="scientific">Microlunatus flavus</name>
    <dbReference type="NCBI Taxonomy" id="1036181"/>
    <lineage>
        <taxon>Bacteria</taxon>
        <taxon>Bacillati</taxon>
        <taxon>Actinomycetota</taxon>
        <taxon>Actinomycetes</taxon>
        <taxon>Propionibacteriales</taxon>
        <taxon>Propionibacteriaceae</taxon>
        <taxon>Microlunatus</taxon>
    </lineage>
</organism>